<protein>
    <submittedName>
        <fullName evidence="2">N-acetylglucosamine kinase</fullName>
    </submittedName>
</protein>
<dbReference type="SUPFAM" id="SSF53067">
    <property type="entry name" value="Actin-like ATPase domain"/>
    <property type="match status" value="2"/>
</dbReference>
<dbReference type="InterPro" id="IPR002731">
    <property type="entry name" value="ATPase_BadF"/>
</dbReference>
<dbReference type="InterPro" id="IPR039758">
    <property type="entry name" value="NAGK-like"/>
</dbReference>
<dbReference type="RefSeq" id="WP_057821630.1">
    <property type="nucleotide sequence ID" value="NZ_AZEC01000012.1"/>
</dbReference>
<dbReference type="Pfam" id="PF01869">
    <property type="entry name" value="BcrAD_BadFG"/>
    <property type="match status" value="1"/>
</dbReference>
<evidence type="ECO:0000259" key="1">
    <source>
        <dbReference type="Pfam" id="PF01869"/>
    </source>
</evidence>
<dbReference type="CDD" id="cd24007">
    <property type="entry name" value="ASKHA_NBD_eukNAGK-like"/>
    <property type="match status" value="1"/>
</dbReference>
<name>A0A0R1N3K9_9LACO</name>
<dbReference type="PANTHER" id="PTHR12862:SF0">
    <property type="entry name" value="N-ACETYL-D-GLUCOSAMINE KINASE"/>
    <property type="match status" value="1"/>
</dbReference>
<dbReference type="GO" id="GO:0045127">
    <property type="term" value="F:N-acetylglucosamine kinase activity"/>
    <property type="evidence" value="ECO:0007669"/>
    <property type="project" value="InterPro"/>
</dbReference>
<dbReference type="EMBL" id="AZEC01000012">
    <property type="protein sequence ID" value="KRL11363.1"/>
    <property type="molecule type" value="Genomic_DNA"/>
</dbReference>
<keyword evidence="2" id="KW-0418">Kinase</keyword>
<dbReference type="Gene3D" id="3.30.420.40">
    <property type="match status" value="2"/>
</dbReference>
<sequence>MFHIGIDSGGTHIVAEAYADGELIAQATAGPGNIALDPDGTKKDLLSVIEKIFQHWPVAECAGILIGIAGVATAGGQQEIMQAVQAKYTVPVAVVSDAELAMLNGLHGEDGITAIAGTGSICLAQINGQRLRVGGWGWRFGDDGSGYDIARRAFQVMLAARDEGQTSALELVLLEALHVPDYLAAVARSYQLDRSAFAALARPVADAAVYGNAAAQQVIQGAAQALARQIKTALTRSQLPNTAVIALAGSVPANNDLFFQTIADRFKGHVFRRLTGSNAPGVQYYQFGK</sequence>
<dbReference type="Proteomes" id="UP000051330">
    <property type="component" value="Unassembled WGS sequence"/>
</dbReference>
<dbReference type="STRING" id="1423792.FD09_GL000732"/>
<dbReference type="OrthoDB" id="9772633at2"/>
<proteinExistence type="predicted"/>
<accession>A0A0R1N3K9</accession>
<organism evidence="2 3">
    <name type="scientific">Schleiferilactobacillus perolens DSM 12744</name>
    <dbReference type="NCBI Taxonomy" id="1423792"/>
    <lineage>
        <taxon>Bacteria</taxon>
        <taxon>Bacillati</taxon>
        <taxon>Bacillota</taxon>
        <taxon>Bacilli</taxon>
        <taxon>Lactobacillales</taxon>
        <taxon>Lactobacillaceae</taxon>
        <taxon>Schleiferilactobacillus</taxon>
    </lineage>
</organism>
<reference evidence="2 3" key="1">
    <citation type="journal article" date="2015" name="Genome Announc.">
        <title>Expanding the biotechnology potential of lactobacilli through comparative genomics of 213 strains and associated genera.</title>
        <authorList>
            <person name="Sun Z."/>
            <person name="Harris H.M."/>
            <person name="McCann A."/>
            <person name="Guo C."/>
            <person name="Argimon S."/>
            <person name="Zhang W."/>
            <person name="Yang X."/>
            <person name="Jeffery I.B."/>
            <person name="Cooney J.C."/>
            <person name="Kagawa T.F."/>
            <person name="Liu W."/>
            <person name="Song Y."/>
            <person name="Salvetti E."/>
            <person name="Wrobel A."/>
            <person name="Rasinkangas P."/>
            <person name="Parkhill J."/>
            <person name="Rea M.C."/>
            <person name="O'Sullivan O."/>
            <person name="Ritari J."/>
            <person name="Douillard F.P."/>
            <person name="Paul Ross R."/>
            <person name="Yang R."/>
            <person name="Briner A.E."/>
            <person name="Felis G.E."/>
            <person name="de Vos W.M."/>
            <person name="Barrangou R."/>
            <person name="Klaenhammer T.R."/>
            <person name="Caufield P.W."/>
            <person name="Cui Y."/>
            <person name="Zhang H."/>
            <person name="O'Toole P.W."/>
        </authorList>
    </citation>
    <scope>NUCLEOTIDE SEQUENCE [LARGE SCALE GENOMIC DNA]</scope>
    <source>
        <strain evidence="2 3">DSM 12744</strain>
    </source>
</reference>
<dbReference type="InterPro" id="IPR043129">
    <property type="entry name" value="ATPase_NBD"/>
</dbReference>
<evidence type="ECO:0000313" key="3">
    <source>
        <dbReference type="Proteomes" id="UP000051330"/>
    </source>
</evidence>
<feature type="domain" description="ATPase BadF/BadG/BcrA/BcrD type" evidence="1">
    <location>
        <begin position="4"/>
        <end position="256"/>
    </location>
</feature>
<keyword evidence="3" id="KW-1185">Reference proteome</keyword>
<evidence type="ECO:0000313" key="2">
    <source>
        <dbReference type="EMBL" id="KRL11363.1"/>
    </source>
</evidence>
<comment type="caution">
    <text evidence="2">The sequence shown here is derived from an EMBL/GenBank/DDBJ whole genome shotgun (WGS) entry which is preliminary data.</text>
</comment>
<dbReference type="AlphaFoldDB" id="A0A0R1N3K9"/>
<dbReference type="PANTHER" id="PTHR12862">
    <property type="entry name" value="BADF TYPE ATPASE DOMAIN-CONTAINING PROTEIN"/>
    <property type="match status" value="1"/>
</dbReference>
<keyword evidence="2" id="KW-0808">Transferase</keyword>
<dbReference type="PATRIC" id="fig|1423792.3.peg.747"/>
<gene>
    <name evidence="2" type="ORF">FD09_GL000732</name>
</gene>